<dbReference type="GO" id="GO:0005829">
    <property type="term" value="C:cytosol"/>
    <property type="evidence" value="ECO:0007669"/>
    <property type="project" value="TreeGrafter"/>
</dbReference>
<dbReference type="GO" id="GO:0003677">
    <property type="term" value="F:DNA binding"/>
    <property type="evidence" value="ECO:0007669"/>
    <property type="project" value="UniProtKB-KW"/>
</dbReference>
<evidence type="ECO:0000256" key="2">
    <source>
        <dbReference type="SAM" id="MobiDB-lite"/>
    </source>
</evidence>
<reference evidence="3 4" key="1">
    <citation type="submission" date="2021-08" db="EMBL/GenBank/DDBJ databases">
        <title>Draft Genome Sequence of Phanerochaete sordida strain YK-624.</title>
        <authorList>
            <person name="Mori T."/>
            <person name="Dohra H."/>
            <person name="Suzuki T."/>
            <person name="Kawagishi H."/>
            <person name="Hirai H."/>
        </authorList>
    </citation>
    <scope>NUCLEOTIDE SEQUENCE [LARGE SCALE GENOMIC DNA]</scope>
    <source>
        <strain evidence="3 4">YK-624</strain>
    </source>
</reference>
<dbReference type="PIRSF" id="PIRSF015730">
    <property type="entry name" value="TFAR19"/>
    <property type="match status" value="1"/>
</dbReference>
<evidence type="ECO:0000256" key="1">
    <source>
        <dbReference type="ARBA" id="ARBA00010490"/>
    </source>
</evidence>
<dbReference type="AlphaFoldDB" id="A0A9P3LA92"/>
<name>A0A9P3LA92_9APHY</name>
<dbReference type="GO" id="GO:0005634">
    <property type="term" value="C:nucleus"/>
    <property type="evidence" value="ECO:0007669"/>
    <property type="project" value="TreeGrafter"/>
</dbReference>
<organism evidence="3 4">
    <name type="scientific">Phanerochaete sordida</name>
    <dbReference type="NCBI Taxonomy" id="48140"/>
    <lineage>
        <taxon>Eukaryota</taxon>
        <taxon>Fungi</taxon>
        <taxon>Dikarya</taxon>
        <taxon>Basidiomycota</taxon>
        <taxon>Agaricomycotina</taxon>
        <taxon>Agaricomycetes</taxon>
        <taxon>Polyporales</taxon>
        <taxon>Phanerochaetaceae</taxon>
        <taxon>Phanerochaete</taxon>
    </lineage>
</organism>
<dbReference type="PANTHER" id="PTHR10840">
    <property type="entry name" value="PROGRAMMED CELL DEATH PROTEIN 5"/>
    <property type="match status" value="1"/>
</dbReference>
<evidence type="ECO:0000313" key="4">
    <source>
        <dbReference type="Proteomes" id="UP000703269"/>
    </source>
</evidence>
<dbReference type="Proteomes" id="UP000703269">
    <property type="component" value="Unassembled WGS sequence"/>
</dbReference>
<comment type="caution">
    <text evidence="3">The sequence shown here is derived from an EMBL/GenBank/DDBJ whole genome shotgun (WGS) entry which is preliminary data.</text>
</comment>
<keyword evidence="4" id="KW-1185">Reference proteome</keyword>
<keyword evidence="3" id="KW-0238">DNA-binding</keyword>
<dbReference type="Gene3D" id="1.10.8.140">
    <property type="entry name" value="PDCD5-like"/>
    <property type="match status" value="1"/>
</dbReference>
<gene>
    <name evidence="3" type="ORF">PsYK624_040080</name>
</gene>
<dbReference type="InterPro" id="IPR002836">
    <property type="entry name" value="PDCD5-like"/>
</dbReference>
<dbReference type="EMBL" id="BPQB01000008">
    <property type="protein sequence ID" value="GJE87925.1"/>
    <property type="molecule type" value="Genomic_DNA"/>
</dbReference>
<feature type="region of interest" description="Disordered" evidence="2">
    <location>
        <begin position="14"/>
        <end position="42"/>
    </location>
</feature>
<dbReference type="Pfam" id="PF01984">
    <property type="entry name" value="dsDNA_bind"/>
    <property type="match status" value="1"/>
</dbReference>
<accession>A0A9P3LA92</accession>
<dbReference type="InterPro" id="IPR036883">
    <property type="entry name" value="PDCD5-like_sf"/>
</dbReference>
<dbReference type="OrthoDB" id="10252486at2759"/>
<feature type="compositionally biased region" description="Low complexity" evidence="2">
    <location>
        <begin position="25"/>
        <end position="38"/>
    </location>
</feature>
<sequence>MEDPELAAIRASRMNQLQQGGGGSAPNAAGGEEAAAQRAAEEEMRRNLLATVLDTAARERLSRIALVSQDRARQIEAILLRMAQTGQLRGRVTEEQLIDLLEKADDASSKGKPHKTTVVFQRRKGAFDDEDDF</sequence>
<protein>
    <submittedName>
        <fullName evidence="3">DNA-binding protein</fullName>
    </submittedName>
</protein>
<comment type="similarity">
    <text evidence="1">Belongs to the PDCD5 family.</text>
</comment>
<evidence type="ECO:0000313" key="3">
    <source>
        <dbReference type="EMBL" id="GJE87925.1"/>
    </source>
</evidence>
<dbReference type="SUPFAM" id="SSF46950">
    <property type="entry name" value="Double-stranded DNA-binding domain"/>
    <property type="match status" value="1"/>
</dbReference>
<dbReference type="PANTHER" id="PTHR10840:SF0">
    <property type="entry name" value="PROGRAMMED CELL DEATH PROTEIN 5"/>
    <property type="match status" value="1"/>
</dbReference>
<proteinExistence type="inferred from homology"/>